<dbReference type="NCBIfam" id="NF008751">
    <property type="entry name" value="PRK11784.1-3"/>
    <property type="match status" value="1"/>
</dbReference>
<evidence type="ECO:0000256" key="2">
    <source>
        <dbReference type="HAMAP-Rule" id="MF_01622"/>
    </source>
</evidence>
<evidence type="ECO:0000256" key="1">
    <source>
        <dbReference type="ARBA" id="ARBA00023266"/>
    </source>
</evidence>
<feature type="domain" description="Rhodanese" evidence="3">
    <location>
        <begin position="15"/>
        <end position="138"/>
    </location>
</feature>
<dbReference type="PANTHER" id="PTHR30401">
    <property type="entry name" value="TRNA 2-SELENOURIDINE SYNTHASE"/>
    <property type="match status" value="1"/>
</dbReference>
<dbReference type="GO" id="GO:0016740">
    <property type="term" value="F:transferase activity"/>
    <property type="evidence" value="ECO:0007669"/>
    <property type="project" value="UniProtKB-KW"/>
</dbReference>
<dbReference type="PANTHER" id="PTHR30401:SF0">
    <property type="entry name" value="TRNA 2-SELENOURIDINE SYNTHASE"/>
    <property type="match status" value="1"/>
</dbReference>
<comment type="similarity">
    <text evidence="2">Belongs to the SelU family.</text>
</comment>
<gene>
    <name evidence="4" type="primary">mnmH</name>
    <name evidence="2" type="synonym">selU</name>
    <name evidence="4" type="ORF">KQY15_06220</name>
</gene>
<feature type="active site" description="S-selanylcysteine intermediate" evidence="2">
    <location>
        <position position="98"/>
    </location>
</feature>
<dbReference type="InterPro" id="IPR001763">
    <property type="entry name" value="Rhodanese-like_dom"/>
</dbReference>
<proteinExistence type="inferred from homology"/>
<dbReference type="EC" id="2.9.1.3" evidence="2"/>
<comment type="subunit">
    <text evidence="2">Monomer.</text>
</comment>
<comment type="catalytic activity">
    <reaction evidence="2">
        <text>5-methylaminomethyl-2-thiouridine(34) in tRNA + (2E)-geranyl diphosphate = 5-methylaminomethyl-S-(2E)-geranyl-thiouridine(34) in tRNA + diphosphate</text>
        <dbReference type="Rhea" id="RHEA:14085"/>
        <dbReference type="Rhea" id="RHEA-COMP:10195"/>
        <dbReference type="Rhea" id="RHEA-COMP:14654"/>
        <dbReference type="ChEBI" id="CHEBI:33019"/>
        <dbReference type="ChEBI" id="CHEBI:58057"/>
        <dbReference type="ChEBI" id="CHEBI:74455"/>
        <dbReference type="ChEBI" id="CHEBI:140632"/>
    </reaction>
</comment>
<accession>A0ABS6MKD3</accession>
<keyword evidence="5" id="KW-1185">Reference proteome</keyword>
<dbReference type="Pfam" id="PF26341">
    <property type="entry name" value="AAA_SelU"/>
    <property type="match status" value="1"/>
</dbReference>
<keyword evidence="1 2" id="KW-0711">Selenium</keyword>
<sequence>MAADLPLANDYQQILRQQLPLLDLRAPVEFNRGAFTGSVNLPLMTDNERAAIGSCYKLQGQQAAIALGHQLVQGEVKANRVIAWRNFALKHPNGLLYCARGGLRSQIAQQWLADAGVVYPRVKGGFKALRQAAITVIDQAATMPVLLLAGPTGSGKTRLLRQLQAVDLEALANHRGSAFGRKLAAQPSQIRFENDLAGALLQVQTVNAPYLLLEDESLLIGQRNIPHSLFQTMQRSPLLLLEESLQARIEVILQDYIIDLLDEAMTLYAEQGFSQFSSMLQQAMARIKKRLGGALYSELSTLLCQALAIQQQSGDINLHRQWITRLLTDYYDPMYQYQLNKRDLPVLMQGSAGELSQWWQQQVTAVGH</sequence>
<evidence type="ECO:0000259" key="3">
    <source>
        <dbReference type="PROSITE" id="PS50206"/>
    </source>
</evidence>
<comment type="catalytic activity">
    <reaction evidence="2">
        <text>5-methylaminomethyl-2-thiouridine(34) in tRNA + selenophosphate + (2E)-geranyl diphosphate + H2O + H(+) = 5-methylaminomethyl-2-selenouridine(34) in tRNA + (2E)-thiogeraniol + phosphate + diphosphate</text>
        <dbReference type="Rhea" id="RHEA:42716"/>
        <dbReference type="Rhea" id="RHEA-COMP:10195"/>
        <dbReference type="Rhea" id="RHEA-COMP:10196"/>
        <dbReference type="ChEBI" id="CHEBI:15377"/>
        <dbReference type="ChEBI" id="CHEBI:15378"/>
        <dbReference type="ChEBI" id="CHEBI:16144"/>
        <dbReference type="ChEBI" id="CHEBI:33019"/>
        <dbReference type="ChEBI" id="CHEBI:43474"/>
        <dbReference type="ChEBI" id="CHEBI:58057"/>
        <dbReference type="ChEBI" id="CHEBI:74455"/>
        <dbReference type="ChEBI" id="CHEBI:82743"/>
        <dbReference type="ChEBI" id="CHEBI:143703"/>
        <dbReference type="EC" id="2.9.1.3"/>
    </reaction>
</comment>
<evidence type="ECO:0000313" key="4">
    <source>
        <dbReference type="EMBL" id="MBV2128687.1"/>
    </source>
</evidence>
<name>A0ABS6MKD3_9GAMM</name>
<organism evidence="4 5">
    <name type="scientific">Arsukibacterium indicum</name>
    <dbReference type="NCBI Taxonomy" id="2848612"/>
    <lineage>
        <taxon>Bacteria</taxon>
        <taxon>Pseudomonadati</taxon>
        <taxon>Pseudomonadota</taxon>
        <taxon>Gammaproteobacteria</taxon>
        <taxon>Chromatiales</taxon>
        <taxon>Chromatiaceae</taxon>
        <taxon>Arsukibacterium</taxon>
    </lineage>
</organism>
<dbReference type="InterPro" id="IPR017582">
    <property type="entry name" value="SelU"/>
</dbReference>
<comment type="catalytic activity">
    <reaction evidence="2">
        <text>5-methylaminomethyl-S-(2E)-geranyl-thiouridine(34) in tRNA + selenophosphate + H(+) = 5-methylaminomethyl-2-(Se-phospho)selenouridine(34) in tRNA + (2E)-thiogeraniol</text>
        <dbReference type="Rhea" id="RHEA:60172"/>
        <dbReference type="Rhea" id="RHEA-COMP:14654"/>
        <dbReference type="Rhea" id="RHEA-COMP:15523"/>
        <dbReference type="ChEBI" id="CHEBI:15378"/>
        <dbReference type="ChEBI" id="CHEBI:16144"/>
        <dbReference type="ChEBI" id="CHEBI:140632"/>
        <dbReference type="ChEBI" id="CHEBI:143702"/>
        <dbReference type="ChEBI" id="CHEBI:143703"/>
    </reaction>
</comment>
<comment type="caution">
    <text evidence="4">The sequence shown here is derived from an EMBL/GenBank/DDBJ whole genome shotgun (WGS) entry which is preliminary data.</text>
</comment>
<dbReference type="InterPro" id="IPR058840">
    <property type="entry name" value="AAA_SelU"/>
</dbReference>
<protein>
    <recommendedName>
        <fullName evidence="2">tRNA 2-selenouridine synthase</fullName>
        <ecNumber evidence="2">2.9.1.3</ecNumber>
    </recommendedName>
</protein>
<dbReference type="EMBL" id="JAHRID010000002">
    <property type="protein sequence ID" value="MBV2128687.1"/>
    <property type="molecule type" value="Genomic_DNA"/>
</dbReference>
<dbReference type="HAMAP" id="MF_01622">
    <property type="entry name" value="tRNA_sel_U_synth"/>
    <property type="match status" value="1"/>
</dbReference>
<evidence type="ECO:0000313" key="5">
    <source>
        <dbReference type="Proteomes" id="UP000704611"/>
    </source>
</evidence>
<reference evidence="4 5" key="1">
    <citation type="submission" date="2021-06" db="EMBL/GenBank/DDBJ databases">
        <title>Rheinheimera indica sp. nov., isolated from deep-sea sediment.</title>
        <authorList>
            <person name="Wang Z."/>
            <person name="Zhang X.-Y."/>
        </authorList>
    </citation>
    <scope>NUCLEOTIDE SEQUENCE [LARGE SCALE GENOMIC DNA]</scope>
    <source>
        <strain evidence="4 5">SM2107</strain>
    </source>
</reference>
<keyword evidence="2 4" id="KW-0808">Transferase</keyword>
<dbReference type="NCBIfam" id="NF008750">
    <property type="entry name" value="PRK11784.1-2"/>
    <property type="match status" value="1"/>
</dbReference>
<comment type="function">
    <text evidence="2">Involved in the post-transcriptional modification of the uridine at the wobble position (U34) of tRNA(Lys), tRNA(Glu) and tRNA(Gln). Catalyzes the conversion of 2-thiouridine (S2U-RNA) to 2-selenouridine (Se2U-RNA). Acts in a two-step process involving geranylation of 2-thiouridine (S2U) to S-geranyl-2-thiouridine (geS2U) and subsequent selenation of the latter derivative to 2-selenouridine (Se2U) in the tRNA chain.</text>
</comment>
<dbReference type="NCBIfam" id="TIGR03167">
    <property type="entry name" value="tRNA_sel_U_synt"/>
    <property type="match status" value="1"/>
</dbReference>
<dbReference type="Proteomes" id="UP000704611">
    <property type="component" value="Unassembled WGS sequence"/>
</dbReference>
<comment type="catalytic activity">
    <reaction evidence="2">
        <text>5-methylaminomethyl-2-(Se-phospho)selenouridine(34) in tRNA + H2O = 5-methylaminomethyl-2-selenouridine(34) in tRNA + phosphate</text>
        <dbReference type="Rhea" id="RHEA:60176"/>
        <dbReference type="Rhea" id="RHEA-COMP:10196"/>
        <dbReference type="Rhea" id="RHEA-COMP:15523"/>
        <dbReference type="ChEBI" id="CHEBI:15377"/>
        <dbReference type="ChEBI" id="CHEBI:43474"/>
        <dbReference type="ChEBI" id="CHEBI:82743"/>
        <dbReference type="ChEBI" id="CHEBI:143702"/>
    </reaction>
</comment>
<dbReference type="SMART" id="SM00450">
    <property type="entry name" value="RHOD"/>
    <property type="match status" value="1"/>
</dbReference>
<dbReference type="PROSITE" id="PS50206">
    <property type="entry name" value="RHODANESE_3"/>
    <property type="match status" value="1"/>
</dbReference>